<dbReference type="RefSeq" id="WP_114462330.1">
    <property type="nucleotide sequence ID" value="NZ_QPIW01000014.1"/>
</dbReference>
<evidence type="ECO:0008006" key="4">
    <source>
        <dbReference type="Google" id="ProtNLM"/>
    </source>
</evidence>
<keyword evidence="3" id="KW-1185">Reference proteome</keyword>
<protein>
    <recommendedName>
        <fullName evidence="4">Outer membrane protein beta-barrel domain-containing protein</fullName>
    </recommendedName>
</protein>
<proteinExistence type="predicted"/>
<organism evidence="2 3">
    <name type="scientific">Runella aurantiaca</name>
    <dbReference type="NCBI Taxonomy" id="2282308"/>
    <lineage>
        <taxon>Bacteria</taxon>
        <taxon>Pseudomonadati</taxon>
        <taxon>Bacteroidota</taxon>
        <taxon>Cytophagia</taxon>
        <taxon>Cytophagales</taxon>
        <taxon>Spirosomataceae</taxon>
        <taxon>Runella</taxon>
    </lineage>
</organism>
<gene>
    <name evidence="2" type="ORF">DVG78_17415</name>
</gene>
<sequence length="235" mass="26169">MKKAVWLIYFVALGRAFATGNPGDSAVRWWPSAVGIQAGTTGVGVQWAWKLRAQPRLVLRVGATYVAYKKKIQIDLGDSSLIEFRPDFVIGVVHSSVKWHPFSRSAFFLTGGLGYTWRPDIQLELSALSPIELGGIQMKPDEFGTIGLGIKWSPVVGYAGLGFGRSIPKRRWGVGVELGCYYLGAPKINMEFDGFLETTTLEEQVPLIERNMRGYRFLPNLQLVITYALVKKSLR</sequence>
<evidence type="ECO:0000313" key="2">
    <source>
        <dbReference type="EMBL" id="RDB04738.1"/>
    </source>
</evidence>
<feature type="signal peptide" evidence="1">
    <location>
        <begin position="1"/>
        <end position="18"/>
    </location>
</feature>
<comment type="caution">
    <text evidence="2">The sequence shown here is derived from an EMBL/GenBank/DDBJ whole genome shotgun (WGS) entry which is preliminary data.</text>
</comment>
<evidence type="ECO:0000313" key="3">
    <source>
        <dbReference type="Proteomes" id="UP000253141"/>
    </source>
</evidence>
<feature type="chain" id="PRO_5017074808" description="Outer membrane protein beta-barrel domain-containing protein" evidence="1">
    <location>
        <begin position="19"/>
        <end position="235"/>
    </location>
</feature>
<dbReference type="AlphaFoldDB" id="A0A369I577"/>
<dbReference type="OrthoDB" id="597504at2"/>
<name>A0A369I577_9BACT</name>
<dbReference type="Gene3D" id="2.40.160.170">
    <property type="match status" value="1"/>
</dbReference>
<keyword evidence="1" id="KW-0732">Signal</keyword>
<reference evidence="2 3" key="1">
    <citation type="submission" date="2018-07" db="EMBL/GenBank/DDBJ databases">
        <title>Genome analysis of Runella aurantiaca.</title>
        <authorList>
            <person name="Yang X."/>
        </authorList>
    </citation>
    <scope>NUCLEOTIDE SEQUENCE [LARGE SCALE GENOMIC DNA]</scope>
    <source>
        <strain evidence="2 3">YX9</strain>
    </source>
</reference>
<dbReference type="Proteomes" id="UP000253141">
    <property type="component" value="Unassembled WGS sequence"/>
</dbReference>
<dbReference type="EMBL" id="QPIW01000014">
    <property type="protein sequence ID" value="RDB04738.1"/>
    <property type="molecule type" value="Genomic_DNA"/>
</dbReference>
<accession>A0A369I577</accession>
<evidence type="ECO:0000256" key="1">
    <source>
        <dbReference type="SAM" id="SignalP"/>
    </source>
</evidence>